<dbReference type="Proteomes" id="UP000611762">
    <property type="component" value="Unassembled WGS sequence"/>
</dbReference>
<keyword evidence="7 9" id="KW-0687">Ribonucleoprotein</keyword>
<dbReference type="EC" id="3.6.5.4" evidence="9"/>
<sequence>MAFENLSEKLGAALKKLKGKGVVTEKDIKESMREIKLALLEADVNYKVVKDFIGNVSERAVGADVLESLTPGQQIIKIVNDELAKLMGSDSARIEFAKKPPTIVLMAGLQGAGKTTFCAKLAGFMRKKHNKRPLLVACDIYRPAAVKQLEVVGKQIDIPVFQMGTQVSAVSIATAALEHAKHHGNDFVIIDTAGRLHIDDDLMQELEDIKAAVNPDEILLVIDAMTGQDAVNIAESFNARLEISGVVMTKLDGDTRGGAALSVKAVTGKPIKFAGVGEKLSDIEEFHPDRMASRILGSGDVLSLIEKAQAAFDEKDAAKLEDKIRHNSFNLDDFLAQMQQMKKMGPLTQIMKMIPGVNAKAIDNADIDERKLDRVEAIIKSMTMRERENPSIINASRKRRIAAGSGNNVSDVNLLLKQFEQMQQMMKQFSGGGLGMRKLKKKKKRK</sequence>
<evidence type="ECO:0000256" key="9">
    <source>
        <dbReference type="HAMAP-Rule" id="MF_00306"/>
    </source>
</evidence>
<keyword evidence="4 9" id="KW-0694">RNA-binding</keyword>
<dbReference type="RefSeq" id="WP_249313759.1">
    <property type="nucleotide sequence ID" value="NZ_JACRSU010000005.1"/>
</dbReference>
<dbReference type="SUPFAM" id="SSF52540">
    <property type="entry name" value="P-loop containing nucleoside triphosphate hydrolases"/>
    <property type="match status" value="1"/>
</dbReference>
<comment type="subunit">
    <text evidence="9">Part of the signal recognition particle protein translocation system, which is composed of SRP and FtsY.</text>
</comment>
<dbReference type="FunFam" id="3.40.50.300:FF:000022">
    <property type="entry name" value="Signal recognition particle 54 kDa subunit"/>
    <property type="match status" value="1"/>
</dbReference>
<comment type="subcellular location">
    <subcellularLocation>
        <location evidence="9">Cytoplasm</location>
    </subcellularLocation>
    <text evidence="9">The SRP-RNC complex is targeted to the cytoplasmic membrane.</text>
</comment>
<dbReference type="InterPro" id="IPR004125">
    <property type="entry name" value="Signal_recog_particle_SRP54_M"/>
</dbReference>
<organism evidence="11 12">
    <name type="scientific">Congzhengia minquanensis</name>
    <dbReference type="NCBI Taxonomy" id="2763657"/>
    <lineage>
        <taxon>Bacteria</taxon>
        <taxon>Bacillati</taxon>
        <taxon>Bacillota</taxon>
        <taxon>Clostridia</taxon>
        <taxon>Eubacteriales</taxon>
        <taxon>Oscillospiraceae</taxon>
        <taxon>Congzhengia</taxon>
    </lineage>
</organism>
<keyword evidence="12" id="KW-1185">Reference proteome</keyword>
<comment type="catalytic activity">
    <reaction evidence="8 9">
        <text>GTP + H2O = GDP + phosphate + H(+)</text>
        <dbReference type="Rhea" id="RHEA:19669"/>
        <dbReference type="ChEBI" id="CHEBI:15377"/>
        <dbReference type="ChEBI" id="CHEBI:15378"/>
        <dbReference type="ChEBI" id="CHEBI:37565"/>
        <dbReference type="ChEBI" id="CHEBI:43474"/>
        <dbReference type="ChEBI" id="CHEBI:58189"/>
        <dbReference type="EC" id="3.6.5.4"/>
    </reaction>
</comment>
<keyword evidence="9" id="KW-0963">Cytoplasm</keyword>
<feature type="binding site" evidence="9">
    <location>
        <begin position="249"/>
        <end position="252"/>
    </location>
    <ligand>
        <name>GTP</name>
        <dbReference type="ChEBI" id="CHEBI:37565"/>
    </ligand>
</feature>
<dbReference type="GO" id="GO:0048500">
    <property type="term" value="C:signal recognition particle"/>
    <property type="evidence" value="ECO:0007669"/>
    <property type="project" value="UniProtKB-UniRule"/>
</dbReference>
<dbReference type="HAMAP" id="MF_00306">
    <property type="entry name" value="SRP54"/>
    <property type="match status" value="1"/>
</dbReference>
<dbReference type="PANTHER" id="PTHR11564:SF5">
    <property type="entry name" value="SIGNAL RECOGNITION PARTICLE SUBUNIT SRP54"/>
    <property type="match status" value="1"/>
</dbReference>
<dbReference type="InterPro" id="IPR000897">
    <property type="entry name" value="SRP54_GTPase_dom"/>
</dbReference>
<evidence type="ECO:0000256" key="2">
    <source>
        <dbReference type="ARBA" id="ARBA00022741"/>
    </source>
</evidence>
<dbReference type="InterPro" id="IPR022941">
    <property type="entry name" value="SRP54"/>
</dbReference>
<dbReference type="Gene3D" id="3.40.50.300">
    <property type="entry name" value="P-loop containing nucleotide triphosphate hydrolases"/>
    <property type="match status" value="1"/>
</dbReference>
<dbReference type="Pfam" id="PF02881">
    <property type="entry name" value="SRP54_N"/>
    <property type="match status" value="1"/>
</dbReference>
<evidence type="ECO:0000256" key="5">
    <source>
        <dbReference type="ARBA" id="ARBA00023134"/>
    </source>
</evidence>
<dbReference type="InterPro" id="IPR036891">
    <property type="entry name" value="Signal_recog_part_SRP54_M_sf"/>
</dbReference>
<comment type="function">
    <text evidence="9">Involved in targeting and insertion of nascent membrane proteins into the cytoplasmic membrane. Binds to the hydrophobic signal sequence of the ribosome-nascent chain (RNC) as it emerges from the ribosomes. The SRP-RNC complex is then targeted to the cytoplasmic membrane where it interacts with the SRP receptor FtsY.</text>
</comment>
<dbReference type="NCBIfam" id="TIGR00959">
    <property type="entry name" value="ffh"/>
    <property type="match status" value="1"/>
</dbReference>
<dbReference type="Gene3D" id="1.10.260.30">
    <property type="entry name" value="Signal recognition particle, SRP54 subunit, M-domain"/>
    <property type="match status" value="1"/>
</dbReference>
<dbReference type="Pfam" id="PF00448">
    <property type="entry name" value="SRP54"/>
    <property type="match status" value="1"/>
</dbReference>
<dbReference type="GO" id="GO:0006614">
    <property type="term" value="P:SRP-dependent cotranslational protein targeting to membrane"/>
    <property type="evidence" value="ECO:0007669"/>
    <property type="project" value="InterPro"/>
</dbReference>
<evidence type="ECO:0000256" key="3">
    <source>
        <dbReference type="ARBA" id="ARBA00022801"/>
    </source>
</evidence>
<evidence type="ECO:0000256" key="6">
    <source>
        <dbReference type="ARBA" id="ARBA00023135"/>
    </source>
</evidence>
<proteinExistence type="inferred from homology"/>
<protein>
    <recommendedName>
        <fullName evidence="9">Signal recognition particle protein</fullName>
        <ecNumber evidence="9">3.6.5.4</ecNumber>
    </recommendedName>
    <alternativeName>
        <fullName evidence="9">Fifty-four homolog</fullName>
    </alternativeName>
</protein>
<dbReference type="PROSITE" id="PS00300">
    <property type="entry name" value="SRP54"/>
    <property type="match status" value="1"/>
</dbReference>
<dbReference type="InterPro" id="IPR042101">
    <property type="entry name" value="SRP54_N_sf"/>
</dbReference>
<feature type="binding site" evidence="9">
    <location>
        <begin position="108"/>
        <end position="115"/>
    </location>
    <ligand>
        <name>GTP</name>
        <dbReference type="ChEBI" id="CHEBI:37565"/>
    </ligand>
</feature>
<feature type="domain" description="SRP54-type proteins GTP-binding" evidence="10">
    <location>
        <begin position="270"/>
        <end position="283"/>
    </location>
</feature>
<comment type="similarity">
    <text evidence="1 9">Belongs to the GTP-binding SRP family. SRP54 subfamily.</text>
</comment>
<keyword evidence="5 9" id="KW-0342">GTP-binding</keyword>
<dbReference type="Pfam" id="PF02978">
    <property type="entry name" value="SRP_SPB"/>
    <property type="match status" value="1"/>
</dbReference>
<dbReference type="SMART" id="SM00963">
    <property type="entry name" value="SRP54_N"/>
    <property type="match status" value="1"/>
</dbReference>
<evidence type="ECO:0000259" key="10">
    <source>
        <dbReference type="PROSITE" id="PS00300"/>
    </source>
</evidence>
<keyword evidence="6 9" id="KW-0733">Signal recognition particle</keyword>
<accession>A0A926I0B5</accession>
<dbReference type="GO" id="GO:0003924">
    <property type="term" value="F:GTPase activity"/>
    <property type="evidence" value="ECO:0007669"/>
    <property type="project" value="UniProtKB-UniRule"/>
</dbReference>
<dbReference type="InterPro" id="IPR003593">
    <property type="entry name" value="AAA+_ATPase"/>
</dbReference>
<keyword evidence="3 9" id="KW-0378">Hydrolase</keyword>
<keyword evidence="2 9" id="KW-0547">Nucleotide-binding</keyword>
<evidence type="ECO:0000313" key="12">
    <source>
        <dbReference type="Proteomes" id="UP000611762"/>
    </source>
</evidence>
<dbReference type="SUPFAM" id="SSF47446">
    <property type="entry name" value="Signal peptide-binding domain"/>
    <property type="match status" value="1"/>
</dbReference>
<gene>
    <name evidence="9 11" type="primary">ffh</name>
    <name evidence="11" type="ORF">H8698_12305</name>
</gene>
<evidence type="ECO:0000256" key="8">
    <source>
        <dbReference type="ARBA" id="ARBA00048027"/>
    </source>
</evidence>
<reference evidence="11" key="1">
    <citation type="submission" date="2020-08" db="EMBL/GenBank/DDBJ databases">
        <title>Genome public.</title>
        <authorList>
            <person name="Liu C."/>
            <person name="Sun Q."/>
        </authorList>
    </citation>
    <scope>NUCLEOTIDE SEQUENCE</scope>
    <source>
        <strain evidence="11">H8</strain>
    </source>
</reference>
<dbReference type="EMBL" id="JACRSU010000005">
    <property type="protein sequence ID" value="MBC8541761.1"/>
    <property type="molecule type" value="Genomic_DNA"/>
</dbReference>
<evidence type="ECO:0000313" key="11">
    <source>
        <dbReference type="EMBL" id="MBC8541761.1"/>
    </source>
</evidence>
<evidence type="ECO:0000256" key="1">
    <source>
        <dbReference type="ARBA" id="ARBA00005450"/>
    </source>
</evidence>
<feature type="binding site" evidence="9">
    <location>
        <begin position="191"/>
        <end position="195"/>
    </location>
    <ligand>
        <name>GTP</name>
        <dbReference type="ChEBI" id="CHEBI:37565"/>
    </ligand>
</feature>
<name>A0A926I0B5_9FIRM</name>
<comment type="domain">
    <text evidence="9">Composed of three domains: the N-terminal N domain, which is responsible for interactions with the ribosome, the central G domain, which binds GTP, and the C-terminal M domain, which binds the RNA and the signal sequence of the RNC.</text>
</comment>
<dbReference type="InterPro" id="IPR027417">
    <property type="entry name" value="P-loop_NTPase"/>
</dbReference>
<dbReference type="InterPro" id="IPR013822">
    <property type="entry name" value="Signal_recog_particl_SRP54_hlx"/>
</dbReference>
<dbReference type="CDD" id="cd18539">
    <property type="entry name" value="SRP_G"/>
    <property type="match status" value="1"/>
</dbReference>
<dbReference type="PANTHER" id="PTHR11564">
    <property type="entry name" value="SIGNAL RECOGNITION PARTICLE 54K PROTEIN SRP54"/>
    <property type="match status" value="1"/>
</dbReference>
<dbReference type="InterPro" id="IPR004780">
    <property type="entry name" value="SRP"/>
</dbReference>
<dbReference type="SMART" id="SM00962">
    <property type="entry name" value="SRP54"/>
    <property type="match status" value="1"/>
</dbReference>
<dbReference type="AlphaFoldDB" id="A0A926I0B5"/>
<evidence type="ECO:0000256" key="7">
    <source>
        <dbReference type="ARBA" id="ARBA00023274"/>
    </source>
</evidence>
<dbReference type="Gene3D" id="1.20.120.140">
    <property type="entry name" value="Signal recognition particle SRP54, nucleotide-binding domain"/>
    <property type="match status" value="1"/>
</dbReference>
<evidence type="ECO:0000256" key="4">
    <source>
        <dbReference type="ARBA" id="ARBA00022884"/>
    </source>
</evidence>
<dbReference type="SMART" id="SM00382">
    <property type="entry name" value="AAA"/>
    <property type="match status" value="1"/>
</dbReference>
<dbReference type="GO" id="GO:0008312">
    <property type="term" value="F:7S RNA binding"/>
    <property type="evidence" value="ECO:0007669"/>
    <property type="project" value="InterPro"/>
</dbReference>
<comment type="caution">
    <text evidence="11">The sequence shown here is derived from an EMBL/GenBank/DDBJ whole genome shotgun (WGS) entry which is preliminary data.</text>
</comment>
<dbReference type="GO" id="GO:0005525">
    <property type="term" value="F:GTP binding"/>
    <property type="evidence" value="ECO:0007669"/>
    <property type="project" value="UniProtKB-UniRule"/>
</dbReference>